<feature type="compositionally biased region" description="Polar residues" evidence="1">
    <location>
        <begin position="45"/>
        <end position="71"/>
    </location>
</feature>
<dbReference type="Proteomes" id="UP000325313">
    <property type="component" value="Unassembled WGS sequence"/>
</dbReference>
<evidence type="ECO:0000313" key="3">
    <source>
        <dbReference type="Proteomes" id="UP000325313"/>
    </source>
</evidence>
<accession>A0A5B0NNC0</accession>
<evidence type="ECO:0000313" key="2">
    <source>
        <dbReference type="EMBL" id="KAA1090303.1"/>
    </source>
</evidence>
<gene>
    <name evidence="2" type="ORF">PGTUg99_000930</name>
</gene>
<feature type="compositionally biased region" description="Polar residues" evidence="1">
    <location>
        <begin position="183"/>
        <end position="195"/>
    </location>
</feature>
<proteinExistence type="predicted"/>
<feature type="region of interest" description="Disordered" evidence="1">
    <location>
        <begin position="509"/>
        <end position="536"/>
    </location>
</feature>
<organism evidence="2 3">
    <name type="scientific">Puccinia graminis f. sp. tritici</name>
    <dbReference type="NCBI Taxonomy" id="56615"/>
    <lineage>
        <taxon>Eukaryota</taxon>
        <taxon>Fungi</taxon>
        <taxon>Dikarya</taxon>
        <taxon>Basidiomycota</taxon>
        <taxon>Pucciniomycotina</taxon>
        <taxon>Pucciniomycetes</taxon>
        <taxon>Pucciniales</taxon>
        <taxon>Pucciniaceae</taxon>
        <taxon>Puccinia</taxon>
    </lineage>
</organism>
<feature type="compositionally biased region" description="Basic and acidic residues" evidence="1">
    <location>
        <begin position="524"/>
        <end position="534"/>
    </location>
</feature>
<feature type="region of interest" description="Disordered" evidence="1">
    <location>
        <begin position="108"/>
        <end position="270"/>
    </location>
</feature>
<feature type="compositionally biased region" description="Low complexity" evidence="1">
    <location>
        <begin position="203"/>
        <end position="221"/>
    </location>
</feature>
<comment type="caution">
    <text evidence="2">The sequence shown here is derived from an EMBL/GenBank/DDBJ whole genome shotgun (WGS) entry which is preliminary data.</text>
</comment>
<reference evidence="2 3" key="1">
    <citation type="submission" date="2019-05" db="EMBL/GenBank/DDBJ databases">
        <title>Emergence of the Ug99 lineage of the wheat stem rust pathogen through somatic hybridization.</title>
        <authorList>
            <person name="Li F."/>
            <person name="Upadhyaya N.M."/>
            <person name="Sperschneider J."/>
            <person name="Matny O."/>
            <person name="Nguyen-Phuc H."/>
            <person name="Mago R."/>
            <person name="Raley C."/>
            <person name="Miller M.E."/>
            <person name="Silverstein K.A.T."/>
            <person name="Henningsen E."/>
            <person name="Hirsch C.D."/>
            <person name="Visser B."/>
            <person name="Pretorius Z.A."/>
            <person name="Steffenson B.J."/>
            <person name="Schwessinger B."/>
            <person name="Dodds P.N."/>
            <person name="Figueroa M."/>
        </authorList>
    </citation>
    <scope>NUCLEOTIDE SEQUENCE [LARGE SCALE GENOMIC DNA]</scope>
    <source>
        <strain evidence="2 3">Ug99</strain>
    </source>
</reference>
<dbReference type="EMBL" id="VDEP01000392">
    <property type="protein sequence ID" value="KAA1090303.1"/>
    <property type="molecule type" value="Genomic_DNA"/>
</dbReference>
<name>A0A5B0NNC0_PUCGR</name>
<evidence type="ECO:0000256" key="1">
    <source>
        <dbReference type="SAM" id="MobiDB-lite"/>
    </source>
</evidence>
<feature type="compositionally biased region" description="Basic residues" evidence="1">
    <location>
        <begin position="1"/>
        <end position="11"/>
    </location>
</feature>
<evidence type="ECO:0008006" key="4">
    <source>
        <dbReference type="Google" id="ProtNLM"/>
    </source>
</evidence>
<sequence length="813" mass="89627">METPFSKKRSHSPPGDTPVKKACTVADPIGLGARPMVSSKEDTQTPEIGQSGLSPTKNSSPTLANQNTSDSPLIHSTPASAISYNGANEEKHGCILSFQPLGGQLEYLENSSYPEGSPEPSPYPCAQALPEIHSTGPESTNQYLKSPNQEPVELALTLTPTNPEEAPSGRLPPWLRVPRPHPEQQTLGDFSNLAPSISRAGETPTTPNLATPTTPTSPKSPQHNVTHDNTLDTSNLPFESTKIGVNSESPEKLPDHPTSYSTPHSCVTPKSLASHPNINPPCSQSNLPPKNRLAAQQLYESRKETRKIQQAKKLGVEAILLDPYDLYSDPVWLGDILAEARRPLSLELHSSLTNQKQVLVELIGNTRMEFGWYAKEMLDTIASTILQTLNAKEESHNPQNLLFIDGGRWSLLQDAMADLKQFGAILRQCPRLLQISQAHPYFNNQHLKMDIISKPIDIKLGGDFRSGSWFSLNLLTCGSSTSSWPDPKSDFARRMENSINRLIQIGGDSGRAVHNNVKPSKPSESQKEKDKESNGRSAAKDYLLLKLTAMGACMKATSETSHHEGLPYLLQKIFEMFLGIVMIHEGYSIIDLEKKGSPQCPKANNKRGGAMVRDTLKLGYRIAQTNNETDGNEEKSEAWTELKQRSIGVLVLFLTFGVQGWFGCFQNRKKYTYRDIYSLMTMAHDMASNGISILSPSAEGIHNPWYNLNKFLAETLSSVGIGSERIDWYQALVVWDSNLDEASVANFFLLDLFQEIRFPGQSLCLSKLKVPPNLTTETVKASWVDLINNVCIPFSDSSGVIKHFHPPSALEGI</sequence>
<feature type="compositionally biased region" description="Polar residues" evidence="1">
    <location>
        <begin position="231"/>
        <end position="248"/>
    </location>
</feature>
<feature type="compositionally biased region" description="Polar residues" evidence="1">
    <location>
        <begin position="136"/>
        <end position="149"/>
    </location>
</feature>
<feature type="region of interest" description="Disordered" evidence="1">
    <location>
        <begin position="1"/>
        <end position="79"/>
    </location>
</feature>
<protein>
    <recommendedName>
        <fullName evidence="4">Golgi to ER traffic-protein</fullName>
    </recommendedName>
</protein>
<dbReference type="AlphaFoldDB" id="A0A5B0NNC0"/>